<feature type="domain" description="YjeF N-terminal" evidence="15">
    <location>
        <begin position="1"/>
        <end position="141"/>
    </location>
</feature>
<keyword evidence="9" id="KW-0630">Potassium</keyword>
<comment type="catalytic activity">
    <reaction evidence="1">
        <text>(6R)-NADHX = (6S)-NADHX</text>
        <dbReference type="Rhea" id="RHEA:32215"/>
        <dbReference type="ChEBI" id="CHEBI:64074"/>
        <dbReference type="ChEBI" id="CHEBI:64075"/>
        <dbReference type="EC" id="5.1.99.6"/>
    </reaction>
</comment>
<evidence type="ECO:0000256" key="6">
    <source>
        <dbReference type="ARBA" id="ARBA00022741"/>
    </source>
</evidence>
<keyword evidence="6" id="KW-0547">Nucleotide-binding</keyword>
<comment type="caution">
    <text evidence="16">The sequence shown here is derived from an EMBL/GenBank/DDBJ whole genome shotgun (WGS) entry which is preliminary data.</text>
</comment>
<evidence type="ECO:0000256" key="5">
    <source>
        <dbReference type="ARBA" id="ARBA00022723"/>
    </source>
</evidence>
<evidence type="ECO:0000256" key="4">
    <source>
        <dbReference type="ARBA" id="ARBA00022525"/>
    </source>
</evidence>
<feature type="region of interest" description="Disordered" evidence="14">
    <location>
        <begin position="56"/>
        <end position="141"/>
    </location>
</feature>
<dbReference type="GO" id="GO:0000166">
    <property type="term" value="F:nucleotide binding"/>
    <property type="evidence" value="ECO:0007669"/>
    <property type="project" value="UniProtKB-KW"/>
</dbReference>
<evidence type="ECO:0000256" key="8">
    <source>
        <dbReference type="ARBA" id="ARBA00022946"/>
    </source>
</evidence>
<dbReference type="EC" id="5.1.99.6" evidence="3"/>
<dbReference type="PANTHER" id="PTHR13232">
    <property type="entry name" value="NAD(P)H-HYDRATE EPIMERASE"/>
    <property type="match status" value="1"/>
</dbReference>
<keyword evidence="5" id="KW-0479">Metal-binding</keyword>
<dbReference type="PANTHER" id="PTHR13232:SF11">
    <property type="entry name" value="NAD(P)H-HYDRATE EPIMERASE"/>
    <property type="match status" value="1"/>
</dbReference>
<dbReference type="SUPFAM" id="SSF64153">
    <property type="entry name" value="YjeF N-terminal domain-like"/>
    <property type="match status" value="1"/>
</dbReference>
<dbReference type="GO" id="GO:0005739">
    <property type="term" value="C:mitochondrion"/>
    <property type="evidence" value="ECO:0007669"/>
    <property type="project" value="TreeGrafter"/>
</dbReference>
<sequence>MDIPFLPEMPEAKVVDEAFNLVVGAIFGFSFQGAVREPFGTILATLKKATVPITSMDIPSGWDVEKGSSDGIQPDPHQPDPPSPPPRSRRCTSTAAITTWGAASCPPPWRGSTSSTCLRTPAPTVCTSCPEPEPGPAYHLP</sequence>
<dbReference type="InterPro" id="IPR004443">
    <property type="entry name" value="YjeF_N_dom"/>
</dbReference>
<evidence type="ECO:0000313" key="17">
    <source>
        <dbReference type="Proteomes" id="UP001221898"/>
    </source>
</evidence>
<keyword evidence="12" id="KW-0413">Isomerase</keyword>
<dbReference type="InterPro" id="IPR032976">
    <property type="entry name" value="YJEFN_prot_NAXE-like"/>
</dbReference>
<dbReference type="GO" id="GO:0052856">
    <property type="term" value="F:NAD(P)HX epimerase activity"/>
    <property type="evidence" value="ECO:0007669"/>
    <property type="project" value="UniProtKB-EC"/>
</dbReference>
<gene>
    <name evidence="16" type="ORF">AAFF_G00047800</name>
</gene>
<keyword evidence="7" id="KW-0521">NADP</keyword>
<dbReference type="GO" id="GO:0046872">
    <property type="term" value="F:metal ion binding"/>
    <property type="evidence" value="ECO:0007669"/>
    <property type="project" value="UniProtKB-KW"/>
</dbReference>
<dbReference type="Gene3D" id="3.40.50.10260">
    <property type="entry name" value="YjeF N-terminal domain"/>
    <property type="match status" value="1"/>
</dbReference>
<dbReference type="Pfam" id="PF03853">
    <property type="entry name" value="YjeF_N"/>
    <property type="match status" value="1"/>
</dbReference>
<dbReference type="InterPro" id="IPR036652">
    <property type="entry name" value="YjeF_N_dom_sf"/>
</dbReference>
<accession>A0AAD7VXW5</accession>
<keyword evidence="11" id="KW-0496">Mitochondrion</keyword>
<protein>
    <recommendedName>
        <fullName evidence="3">NAD(P)H-hydrate epimerase</fullName>
        <ecNumber evidence="3">5.1.99.6</ecNumber>
    </recommendedName>
    <alternativeName>
        <fullName evidence="13">NAD(P)HX epimerase</fullName>
    </alternativeName>
</protein>
<reference evidence="16" key="1">
    <citation type="journal article" date="2023" name="Science">
        <title>Genome structures resolve the early diversification of teleost fishes.</title>
        <authorList>
            <person name="Parey E."/>
            <person name="Louis A."/>
            <person name="Montfort J."/>
            <person name="Bouchez O."/>
            <person name="Roques C."/>
            <person name="Iampietro C."/>
            <person name="Lluch J."/>
            <person name="Castinel A."/>
            <person name="Donnadieu C."/>
            <person name="Desvignes T."/>
            <person name="Floi Bucao C."/>
            <person name="Jouanno E."/>
            <person name="Wen M."/>
            <person name="Mejri S."/>
            <person name="Dirks R."/>
            <person name="Jansen H."/>
            <person name="Henkel C."/>
            <person name="Chen W.J."/>
            <person name="Zahm M."/>
            <person name="Cabau C."/>
            <person name="Klopp C."/>
            <person name="Thompson A.W."/>
            <person name="Robinson-Rechavi M."/>
            <person name="Braasch I."/>
            <person name="Lecointre G."/>
            <person name="Bobe J."/>
            <person name="Postlethwait J.H."/>
            <person name="Berthelot C."/>
            <person name="Roest Crollius H."/>
            <person name="Guiguen Y."/>
        </authorList>
    </citation>
    <scope>NUCLEOTIDE SEQUENCE</scope>
    <source>
        <strain evidence="16">NC1722</strain>
    </source>
</reference>
<evidence type="ECO:0000256" key="3">
    <source>
        <dbReference type="ARBA" id="ARBA00012228"/>
    </source>
</evidence>
<dbReference type="Proteomes" id="UP001221898">
    <property type="component" value="Unassembled WGS sequence"/>
</dbReference>
<dbReference type="AlphaFoldDB" id="A0AAD7VXW5"/>
<keyword evidence="17" id="KW-1185">Reference proteome</keyword>
<keyword evidence="4" id="KW-0964">Secreted</keyword>
<name>A0AAD7VXW5_9TELE</name>
<evidence type="ECO:0000256" key="13">
    <source>
        <dbReference type="ARBA" id="ARBA00041210"/>
    </source>
</evidence>
<evidence type="ECO:0000256" key="7">
    <source>
        <dbReference type="ARBA" id="ARBA00022857"/>
    </source>
</evidence>
<evidence type="ECO:0000256" key="12">
    <source>
        <dbReference type="ARBA" id="ARBA00023235"/>
    </source>
</evidence>
<evidence type="ECO:0000256" key="10">
    <source>
        <dbReference type="ARBA" id="ARBA00023027"/>
    </source>
</evidence>
<proteinExistence type="predicted"/>
<dbReference type="PROSITE" id="PS51385">
    <property type="entry name" value="YJEF_N"/>
    <property type="match status" value="1"/>
</dbReference>
<evidence type="ECO:0000313" key="16">
    <source>
        <dbReference type="EMBL" id="KAJ8357971.1"/>
    </source>
</evidence>
<comment type="catalytic activity">
    <reaction evidence="2">
        <text>(6R)-NADPHX = (6S)-NADPHX</text>
        <dbReference type="Rhea" id="RHEA:32227"/>
        <dbReference type="ChEBI" id="CHEBI:64076"/>
        <dbReference type="ChEBI" id="CHEBI:64077"/>
        <dbReference type="EC" id="5.1.99.6"/>
    </reaction>
</comment>
<evidence type="ECO:0000256" key="1">
    <source>
        <dbReference type="ARBA" id="ARBA00000013"/>
    </source>
</evidence>
<evidence type="ECO:0000256" key="9">
    <source>
        <dbReference type="ARBA" id="ARBA00022958"/>
    </source>
</evidence>
<evidence type="ECO:0000259" key="15">
    <source>
        <dbReference type="PROSITE" id="PS51385"/>
    </source>
</evidence>
<evidence type="ECO:0000256" key="14">
    <source>
        <dbReference type="SAM" id="MobiDB-lite"/>
    </source>
</evidence>
<organism evidence="16 17">
    <name type="scientific">Aldrovandia affinis</name>
    <dbReference type="NCBI Taxonomy" id="143900"/>
    <lineage>
        <taxon>Eukaryota</taxon>
        <taxon>Metazoa</taxon>
        <taxon>Chordata</taxon>
        <taxon>Craniata</taxon>
        <taxon>Vertebrata</taxon>
        <taxon>Euteleostomi</taxon>
        <taxon>Actinopterygii</taxon>
        <taxon>Neopterygii</taxon>
        <taxon>Teleostei</taxon>
        <taxon>Notacanthiformes</taxon>
        <taxon>Halosauridae</taxon>
        <taxon>Aldrovandia</taxon>
    </lineage>
</organism>
<keyword evidence="8" id="KW-0809">Transit peptide</keyword>
<evidence type="ECO:0000256" key="2">
    <source>
        <dbReference type="ARBA" id="ARBA00000909"/>
    </source>
</evidence>
<keyword evidence="10" id="KW-0520">NAD</keyword>
<dbReference type="EMBL" id="JAINUG010001273">
    <property type="protein sequence ID" value="KAJ8357971.1"/>
    <property type="molecule type" value="Genomic_DNA"/>
</dbReference>
<evidence type="ECO:0000256" key="11">
    <source>
        <dbReference type="ARBA" id="ARBA00023128"/>
    </source>
</evidence>